<keyword evidence="2" id="KW-1185">Reference proteome</keyword>
<accession>A0A6A4WNX2</accession>
<protein>
    <submittedName>
        <fullName evidence="1">Uncharacterized protein</fullName>
    </submittedName>
</protein>
<reference evidence="1 2" key="1">
    <citation type="submission" date="2019-07" db="EMBL/GenBank/DDBJ databases">
        <title>Draft genome assembly of a fouling barnacle, Amphibalanus amphitrite (Darwin, 1854): The first reference genome for Thecostraca.</title>
        <authorList>
            <person name="Kim W."/>
        </authorList>
    </citation>
    <scope>NUCLEOTIDE SEQUENCE [LARGE SCALE GENOMIC DNA]</scope>
    <source>
        <strain evidence="1">SNU_AA5</strain>
        <tissue evidence="1">Soma without cirri and trophi</tissue>
    </source>
</reference>
<dbReference type="EMBL" id="VIIS01000753">
    <property type="protein sequence ID" value="KAF0305430.1"/>
    <property type="molecule type" value="Genomic_DNA"/>
</dbReference>
<comment type="caution">
    <text evidence="1">The sequence shown here is derived from an EMBL/GenBank/DDBJ whole genome shotgun (WGS) entry which is preliminary data.</text>
</comment>
<name>A0A6A4WNX2_AMPAM</name>
<evidence type="ECO:0000313" key="2">
    <source>
        <dbReference type="Proteomes" id="UP000440578"/>
    </source>
</evidence>
<organism evidence="1 2">
    <name type="scientific">Amphibalanus amphitrite</name>
    <name type="common">Striped barnacle</name>
    <name type="synonym">Balanus amphitrite</name>
    <dbReference type="NCBI Taxonomy" id="1232801"/>
    <lineage>
        <taxon>Eukaryota</taxon>
        <taxon>Metazoa</taxon>
        <taxon>Ecdysozoa</taxon>
        <taxon>Arthropoda</taxon>
        <taxon>Crustacea</taxon>
        <taxon>Multicrustacea</taxon>
        <taxon>Cirripedia</taxon>
        <taxon>Thoracica</taxon>
        <taxon>Thoracicalcarea</taxon>
        <taxon>Balanomorpha</taxon>
        <taxon>Balanoidea</taxon>
        <taxon>Balanidae</taxon>
        <taxon>Amphibalaninae</taxon>
        <taxon>Amphibalanus</taxon>
    </lineage>
</organism>
<evidence type="ECO:0000313" key="1">
    <source>
        <dbReference type="EMBL" id="KAF0305430.1"/>
    </source>
</evidence>
<gene>
    <name evidence="1" type="ORF">FJT64_022964</name>
</gene>
<proteinExistence type="predicted"/>
<dbReference type="AlphaFoldDB" id="A0A6A4WNX2"/>
<dbReference type="Proteomes" id="UP000440578">
    <property type="component" value="Unassembled WGS sequence"/>
</dbReference>
<sequence>MSVKVDVSVRAEDGSVRSFRDISPPRDGRTGDLFSGVEELIRGLLEPTAAGGGRRLTNTPTIKRKGAISQTTELLVMNNTSNE</sequence>